<keyword evidence="1" id="KW-0472">Membrane</keyword>
<dbReference type="Pfam" id="PF11127">
    <property type="entry name" value="YgaP-like_TM"/>
    <property type="match status" value="1"/>
</dbReference>
<dbReference type="Proteomes" id="UP000479043">
    <property type="component" value="Unassembled WGS sequence"/>
</dbReference>
<dbReference type="InterPro" id="IPR021309">
    <property type="entry name" value="YgaP-like_TM"/>
</dbReference>
<reference evidence="3 4" key="1">
    <citation type="submission" date="2020-01" db="EMBL/GenBank/DDBJ databases">
        <authorList>
            <person name="Chen S."/>
        </authorList>
    </citation>
    <scope>NUCLEOTIDE SEQUENCE [LARGE SCALE GENOMIC DNA]</scope>
    <source>
        <strain evidence="3 4">GS-10</strain>
    </source>
</reference>
<keyword evidence="1" id="KW-0812">Transmembrane</keyword>
<dbReference type="RefSeq" id="WP_160972833.1">
    <property type="nucleotide sequence ID" value="NZ_WWEN01000003.1"/>
</dbReference>
<dbReference type="EMBL" id="WWEN01000003">
    <property type="protein sequence ID" value="MYM55123.1"/>
    <property type="molecule type" value="Genomic_DNA"/>
</dbReference>
<protein>
    <submittedName>
        <fullName evidence="3">DUF2892 domain-containing protein</fullName>
    </submittedName>
</protein>
<feature type="domain" description="Inner membrane protein YgaP-like transmembrane" evidence="2">
    <location>
        <begin position="1"/>
        <end position="69"/>
    </location>
</feature>
<keyword evidence="1" id="KW-1133">Transmembrane helix</keyword>
<keyword evidence="4" id="KW-1185">Reference proteome</keyword>
<organism evidence="3 4">
    <name type="scientific">Thalassovita mangrovi</name>
    <dbReference type="NCBI Taxonomy" id="2692236"/>
    <lineage>
        <taxon>Bacteria</taxon>
        <taxon>Pseudomonadati</taxon>
        <taxon>Pseudomonadota</taxon>
        <taxon>Alphaproteobacteria</taxon>
        <taxon>Rhodobacterales</taxon>
        <taxon>Roseobacteraceae</taxon>
        <taxon>Thalassovita</taxon>
    </lineage>
</organism>
<evidence type="ECO:0000259" key="2">
    <source>
        <dbReference type="Pfam" id="PF11127"/>
    </source>
</evidence>
<dbReference type="AlphaFoldDB" id="A0A6L8LH97"/>
<sequence length="70" mass="7683">MTCNVGNLDRLIRLVLGVGLFLSPYLTHFSIWDIGAARIAVMVVGALLAFSSALRFCPLYRLLGINTCRV</sequence>
<proteinExistence type="predicted"/>
<gene>
    <name evidence="3" type="ORF">GR167_07390</name>
</gene>
<comment type="caution">
    <text evidence="3">The sequence shown here is derived from an EMBL/GenBank/DDBJ whole genome shotgun (WGS) entry which is preliminary data.</text>
</comment>
<evidence type="ECO:0000313" key="4">
    <source>
        <dbReference type="Proteomes" id="UP000479043"/>
    </source>
</evidence>
<accession>A0A6L8LH97</accession>
<feature type="transmembrane region" description="Helical" evidence="1">
    <location>
        <begin position="37"/>
        <end position="57"/>
    </location>
</feature>
<evidence type="ECO:0000313" key="3">
    <source>
        <dbReference type="EMBL" id="MYM55123.1"/>
    </source>
</evidence>
<evidence type="ECO:0000256" key="1">
    <source>
        <dbReference type="SAM" id="Phobius"/>
    </source>
</evidence>
<feature type="transmembrane region" description="Helical" evidence="1">
    <location>
        <begin position="12"/>
        <end position="31"/>
    </location>
</feature>
<name>A0A6L8LH97_9RHOB</name>